<evidence type="ECO:0000256" key="5">
    <source>
        <dbReference type="ARBA" id="ARBA00023128"/>
    </source>
</evidence>
<dbReference type="Proteomes" id="UP000009328">
    <property type="component" value="Unassembled WGS sequence"/>
</dbReference>
<dbReference type="GO" id="GO:0005763">
    <property type="term" value="C:mitochondrial small ribosomal subunit"/>
    <property type="evidence" value="ECO:0007669"/>
    <property type="project" value="InterPro"/>
</dbReference>
<gene>
    <name evidence="8" type="ORF">BN7_5245</name>
</gene>
<dbReference type="AlphaFoldDB" id="K0KKB1"/>
<dbReference type="PANTHER" id="PTHR12810">
    <property type="entry name" value="MITOCHONDRIAL 28S RIBOSOMAL PROTEIN S29"/>
    <property type="match status" value="1"/>
</dbReference>
<keyword evidence="4 8" id="KW-0689">Ribosomal protein</keyword>
<accession>K0KKB1</accession>
<keyword evidence="9" id="KW-1185">Reference proteome</keyword>
<evidence type="ECO:0000256" key="7">
    <source>
        <dbReference type="ARBA" id="ARBA00035140"/>
    </source>
</evidence>
<evidence type="ECO:0000256" key="1">
    <source>
        <dbReference type="ARBA" id="ARBA00004173"/>
    </source>
</evidence>
<reference evidence="8 9" key="1">
    <citation type="journal article" date="2012" name="Eukaryot. Cell">
        <title>Draft genome sequence of Wickerhamomyces ciferrii NRRL Y-1031 F-60-10.</title>
        <authorList>
            <person name="Schneider J."/>
            <person name="Andrea H."/>
            <person name="Blom J."/>
            <person name="Jaenicke S."/>
            <person name="Ruckert C."/>
            <person name="Schorsch C."/>
            <person name="Szczepanowski R."/>
            <person name="Farwick M."/>
            <person name="Goesmann A."/>
            <person name="Puhler A."/>
            <person name="Schaffer S."/>
            <person name="Tauch A."/>
            <person name="Kohler T."/>
            <person name="Brinkrolf K."/>
        </authorList>
    </citation>
    <scope>NUCLEOTIDE SEQUENCE [LARGE SCALE GENOMIC DNA]</scope>
    <source>
        <strain evidence="9">ATCC 14091 / BCRC 22168 / CBS 111 / JCM 3599 / NBRC 0793 / NRRL Y-1031 F-60-10</strain>
    </source>
</reference>
<sequence>MLRSVHFTSVRGFHSAAVLSAKAAAPVKKKAVHGYKKVGGGQSKKTSGVGKFFHEYVSEQKLDLKADELNGVDILKKSTKENTVVKYSQLHMKKLIIAGNFKHNQYRELFKTPITLVTKDTLKMSKFVENSIESSSKDNRICILGENGIGKSTLLGQTQALISDQGNSIILPIPYATQLVNGRNDYYFDKNLNTYIQPMYLKSFLHKIRTINQEILKKIPIQSEYSFEGNTRYKSILKATPKRDTLFELTNLRVTPRQRGKQLEAIINELSKQSEIPVFLTVDNFSAITSNPRTEYRDVNNSKIHVSKFQLSSLILDFAQGSKNFQKGGVILVTSTDDKPSPTLYAGLGLATVDPYTKNTVYDHEVASKLKGVESFDMSRFSKENVSSIVKKFIDAKIFNNNELKSNSVDSIINQKYILSGNGNPGELIKSILFLH</sequence>
<dbReference type="FunCoup" id="K0KKB1">
    <property type="interactions" value="116"/>
</dbReference>
<dbReference type="EMBL" id="CAIF01000206">
    <property type="protein sequence ID" value="CCH45660.1"/>
    <property type="molecule type" value="Genomic_DNA"/>
</dbReference>
<keyword evidence="5" id="KW-0496">Mitochondrion</keyword>
<evidence type="ECO:0000313" key="9">
    <source>
        <dbReference type="Proteomes" id="UP000009328"/>
    </source>
</evidence>
<dbReference type="InterPro" id="IPR019368">
    <property type="entry name" value="Ribosomal_mS29"/>
</dbReference>
<comment type="subcellular location">
    <subcellularLocation>
        <location evidence="1">Mitochondrion</location>
    </subcellularLocation>
</comment>
<evidence type="ECO:0000313" key="8">
    <source>
        <dbReference type="EMBL" id="CCH45660.1"/>
    </source>
</evidence>
<dbReference type="GO" id="GO:0003735">
    <property type="term" value="F:structural constituent of ribosome"/>
    <property type="evidence" value="ECO:0007669"/>
    <property type="project" value="TreeGrafter"/>
</dbReference>
<dbReference type="InterPro" id="IPR017082">
    <property type="entry name" value="Ribosomal_mS29_fun"/>
</dbReference>
<name>K0KKB1_WICCF</name>
<dbReference type="PANTHER" id="PTHR12810:SF0">
    <property type="entry name" value="SMALL RIBOSOMAL SUBUNIT PROTEIN MS29"/>
    <property type="match status" value="1"/>
</dbReference>
<dbReference type="eggNOG" id="KOG3928">
    <property type="taxonomic scope" value="Eukaryota"/>
</dbReference>
<dbReference type="SUPFAM" id="SSF52540">
    <property type="entry name" value="P-loop containing nucleoside triphosphate hydrolases"/>
    <property type="match status" value="1"/>
</dbReference>
<evidence type="ECO:0000256" key="6">
    <source>
        <dbReference type="ARBA" id="ARBA00023274"/>
    </source>
</evidence>
<dbReference type="HOGENOM" id="CLU_039957_0_0_1"/>
<organism evidence="8 9">
    <name type="scientific">Wickerhamomyces ciferrii (strain ATCC 14091 / BCRC 22168 / CBS 111 / JCM 3599 / NBRC 0793 / NRRL Y-1031 F-60-10)</name>
    <name type="common">Yeast</name>
    <name type="synonym">Pichia ciferrii</name>
    <dbReference type="NCBI Taxonomy" id="1206466"/>
    <lineage>
        <taxon>Eukaryota</taxon>
        <taxon>Fungi</taxon>
        <taxon>Dikarya</taxon>
        <taxon>Ascomycota</taxon>
        <taxon>Saccharomycotina</taxon>
        <taxon>Saccharomycetes</taxon>
        <taxon>Phaffomycetales</taxon>
        <taxon>Wickerhamomycetaceae</taxon>
        <taxon>Wickerhamomyces</taxon>
    </lineage>
</organism>
<evidence type="ECO:0000256" key="2">
    <source>
        <dbReference type="ARBA" id="ARBA00009863"/>
    </source>
</evidence>
<dbReference type="GO" id="GO:0032543">
    <property type="term" value="P:mitochondrial translation"/>
    <property type="evidence" value="ECO:0007669"/>
    <property type="project" value="InterPro"/>
</dbReference>
<dbReference type="Pfam" id="PF10236">
    <property type="entry name" value="DAP3"/>
    <property type="match status" value="1"/>
</dbReference>
<dbReference type="STRING" id="1206466.K0KKB1"/>
<evidence type="ECO:0000256" key="4">
    <source>
        <dbReference type="ARBA" id="ARBA00022980"/>
    </source>
</evidence>
<keyword evidence="3" id="KW-0809">Transit peptide</keyword>
<comment type="caution">
    <text evidence="8">The sequence shown here is derived from an EMBL/GenBank/DDBJ whole genome shotgun (WGS) entry which is preliminary data.</text>
</comment>
<comment type="similarity">
    <text evidence="2">Belongs to the mitochondrion-specific ribosomal protein mS29 family.</text>
</comment>
<evidence type="ECO:0000256" key="3">
    <source>
        <dbReference type="ARBA" id="ARBA00022946"/>
    </source>
</evidence>
<proteinExistence type="inferred from homology"/>
<dbReference type="InParanoid" id="K0KKB1"/>
<dbReference type="PIRSF" id="PIRSF036996">
    <property type="entry name" value="RSM23"/>
    <property type="match status" value="1"/>
</dbReference>
<keyword evidence="6" id="KW-0687">Ribonucleoprotein</keyword>
<protein>
    <recommendedName>
        <fullName evidence="7">Small ribosomal subunit protein mS29</fullName>
    </recommendedName>
</protein>
<dbReference type="InterPro" id="IPR027417">
    <property type="entry name" value="P-loop_NTPase"/>
</dbReference>